<dbReference type="OrthoDB" id="160825at2"/>
<dbReference type="InterPro" id="IPR039425">
    <property type="entry name" value="RNA_pol_sigma-70-like"/>
</dbReference>
<evidence type="ECO:0000256" key="5">
    <source>
        <dbReference type="ARBA" id="ARBA00023163"/>
    </source>
</evidence>
<proteinExistence type="inferred from homology"/>
<dbReference type="RefSeq" id="WP_106176406.1">
    <property type="nucleotide sequence ID" value="NZ_PVNH01000001.1"/>
</dbReference>
<dbReference type="PANTHER" id="PTHR43133">
    <property type="entry name" value="RNA POLYMERASE ECF-TYPE SIGMA FACTO"/>
    <property type="match status" value="1"/>
</dbReference>
<protein>
    <submittedName>
        <fullName evidence="9">RNA polymerase sigma-70 factor (ECF subfamily)</fullName>
    </submittedName>
</protein>
<comment type="caution">
    <text evidence="9">The sequence shown here is derived from an EMBL/GenBank/DDBJ whole genome shotgun (WGS) entry which is preliminary data.</text>
</comment>
<keyword evidence="2" id="KW-0805">Transcription regulation</keyword>
<evidence type="ECO:0000313" key="9">
    <source>
        <dbReference type="EMBL" id="PRX50854.1"/>
    </source>
</evidence>
<dbReference type="PANTHER" id="PTHR43133:SF58">
    <property type="entry name" value="ECF RNA POLYMERASE SIGMA FACTOR SIGD"/>
    <property type="match status" value="1"/>
</dbReference>
<dbReference type="EMBL" id="PVNH01000001">
    <property type="protein sequence ID" value="PRX50854.1"/>
    <property type="molecule type" value="Genomic_DNA"/>
</dbReference>
<dbReference type="Pfam" id="PF08281">
    <property type="entry name" value="Sigma70_r4_2"/>
    <property type="match status" value="1"/>
</dbReference>
<organism evidence="9 10">
    <name type="scientific">Prauserella shujinwangii</name>
    <dbReference type="NCBI Taxonomy" id="1453103"/>
    <lineage>
        <taxon>Bacteria</taxon>
        <taxon>Bacillati</taxon>
        <taxon>Actinomycetota</taxon>
        <taxon>Actinomycetes</taxon>
        <taxon>Pseudonocardiales</taxon>
        <taxon>Pseudonocardiaceae</taxon>
        <taxon>Prauserella</taxon>
    </lineage>
</organism>
<dbReference type="GO" id="GO:0003677">
    <property type="term" value="F:DNA binding"/>
    <property type="evidence" value="ECO:0007669"/>
    <property type="project" value="UniProtKB-KW"/>
</dbReference>
<dbReference type="Gene3D" id="1.10.1740.10">
    <property type="match status" value="1"/>
</dbReference>
<dbReference type="InterPro" id="IPR013249">
    <property type="entry name" value="RNA_pol_sigma70_r4_t2"/>
</dbReference>
<accession>A0A2T0M289</accession>
<dbReference type="NCBIfam" id="NF007230">
    <property type="entry name" value="PRK09648.1"/>
    <property type="match status" value="1"/>
</dbReference>
<evidence type="ECO:0000256" key="3">
    <source>
        <dbReference type="ARBA" id="ARBA00023082"/>
    </source>
</evidence>
<dbReference type="NCBIfam" id="TIGR02937">
    <property type="entry name" value="sigma70-ECF"/>
    <property type="match status" value="1"/>
</dbReference>
<evidence type="ECO:0000259" key="7">
    <source>
        <dbReference type="Pfam" id="PF04542"/>
    </source>
</evidence>
<dbReference type="SUPFAM" id="SSF88659">
    <property type="entry name" value="Sigma3 and sigma4 domains of RNA polymerase sigma factors"/>
    <property type="match status" value="1"/>
</dbReference>
<keyword evidence="4" id="KW-0238">DNA-binding</keyword>
<sequence length="190" mass="20613">MKEKELAELVAAARAGDEEARNELFRTLSPVIVRYCRGRISRNGHGHASADDVAQEVLLAVLHALPRFTGAEAGFLPFVYGIAAHKVADYYRDPHRNRVHPAAEPADEADPDPGPEQQALRGDLGSRVRELLDLLPPVQREIVVLRVAVGWTSEETAAAVGSTPTAVRVAQHRALGKLRRHLGSGAAADW</sequence>
<evidence type="ECO:0000313" key="10">
    <source>
        <dbReference type="Proteomes" id="UP000238362"/>
    </source>
</evidence>
<gene>
    <name evidence="9" type="ORF">B0I33_1015</name>
</gene>
<feature type="domain" description="RNA polymerase sigma-70 region 2" evidence="7">
    <location>
        <begin position="24"/>
        <end position="93"/>
    </location>
</feature>
<keyword evidence="5" id="KW-0804">Transcription</keyword>
<keyword evidence="10" id="KW-1185">Reference proteome</keyword>
<dbReference type="InterPro" id="IPR014284">
    <property type="entry name" value="RNA_pol_sigma-70_dom"/>
</dbReference>
<reference evidence="9 10" key="1">
    <citation type="submission" date="2018-03" db="EMBL/GenBank/DDBJ databases">
        <title>Genomic Encyclopedia of Type Strains, Phase III (KMG-III): the genomes of soil and plant-associated and newly described type strains.</title>
        <authorList>
            <person name="Whitman W."/>
        </authorList>
    </citation>
    <scope>NUCLEOTIDE SEQUENCE [LARGE SCALE GENOMIC DNA]</scope>
    <source>
        <strain evidence="9 10">CGMCC 4.7125</strain>
    </source>
</reference>
<evidence type="ECO:0000256" key="4">
    <source>
        <dbReference type="ARBA" id="ARBA00023125"/>
    </source>
</evidence>
<evidence type="ECO:0000256" key="2">
    <source>
        <dbReference type="ARBA" id="ARBA00023015"/>
    </source>
</evidence>
<dbReference type="InterPro" id="IPR036388">
    <property type="entry name" value="WH-like_DNA-bd_sf"/>
</dbReference>
<dbReference type="InterPro" id="IPR013324">
    <property type="entry name" value="RNA_pol_sigma_r3/r4-like"/>
</dbReference>
<dbReference type="Gene3D" id="1.10.10.10">
    <property type="entry name" value="Winged helix-like DNA-binding domain superfamily/Winged helix DNA-binding domain"/>
    <property type="match status" value="1"/>
</dbReference>
<evidence type="ECO:0000256" key="6">
    <source>
        <dbReference type="SAM" id="MobiDB-lite"/>
    </source>
</evidence>
<name>A0A2T0M289_9PSEU</name>
<dbReference type="Proteomes" id="UP000238362">
    <property type="component" value="Unassembled WGS sequence"/>
</dbReference>
<dbReference type="CDD" id="cd06171">
    <property type="entry name" value="Sigma70_r4"/>
    <property type="match status" value="1"/>
</dbReference>
<evidence type="ECO:0000259" key="8">
    <source>
        <dbReference type="Pfam" id="PF08281"/>
    </source>
</evidence>
<feature type="region of interest" description="Disordered" evidence="6">
    <location>
        <begin position="97"/>
        <end position="120"/>
    </location>
</feature>
<dbReference type="GO" id="GO:0006352">
    <property type="term" value="P:DNA-templated transcription initiation"/>
    <property type="evidence" value="ECO:0007669"/>
    <property type="project" value="InterPro"/>
</dbReference>
<dbReference type="GO" id="GO:0016987">
    <property type="term" value="F:sigma factor activity"/>
    <property type="evidence" value="ECO:0007669"/>
    <property type="project" value="UniProtKB-KW"/>
</dbReference>
<dbReference type="Pfam" id="PF04542">
    <property type="entry name" value="Sigma70_r2"/>
    <property type="match status" value="1"/>
</dbReference>
<comment type="similarity">
    <text evidence="1">Belongs to the sigma-70 factor family. ECF subfamily.</text>
</comment>
<keyword evidence="3" id="KW-0731">Sigma factor</keyword>
<evidence type="ECO:0000256" key="1">
    <source>
        <dbReference type="ARBA" id="ARBA00010641"/>
    </source>
</evidence>
<dbReference type="InterPro" id="IPR013325">
    <property type="entry name" value="RNA_pol_sigma_r2"/>
</dbReference>
<dbReference type="AlphaFoldDB" id="A0A2T0M289"/>
<feature type="domain" description="RNA polymerase sigma factor 70 region 4 type 2" evidence="8">
    <location>
        <begin position="127"/>
        <end position="178"/>
    </location>
</feature>
<dbReference type="InterPro" id="IPR007627">
    <property type="entry name" value="RNA_pol_sigma70_r2"/>
</dbReference>
<dbReference type="SUPFAM" id="SSF88946">
    <property type="entry name" value="Sigma2 domain of RNA polymerase sigma factors"/>
    <property type="match status" value="1"/>
</dbReference>